<proteinExistence type="predicted"/>
<protein>
    <submittedName>
        <fullName evidence="1">Uncharacterized protein</fullName>
    </submittedName>
</protein>
<dbReference type="Gene3D" id="1.10.8.1060">
    <property type="entry name" value="Corynebacterium glutamicum thioredoxin-dependent arsenate reductase, N-terminal domain"/>
    <property type="match status" value="1"/>
</dbReference>
<dbReference type="Proteomes" id="UP001597183">
    <property type="component" value="Unassembled WGS sequence"/>
</dbReference>
<evidence type="ECO:0000313" key="2">
    <source>
        <dbReference type="Proteomes" id="UP001597183"/>
    </source>
</evidence>
<reference evidence="2" key="1">
    <citation type="journal article" date="2019" name="Int. J. Syst. Evol. Microbiol.">
        <title>The Global Catalogue of Microorganisms (GCM) 10K type strain sequencing project: providing services to taxonomists for standard genome sequencing and annotation.</title>
        <authorList>
            <consortium name="The Broad Institute Genomics Platform"/>
            <consortium name="The Broad Institute Genome Sequencing Center for Infectious Disease"/>
            <person name="Wu L."/>
            <person name="Ma J."/>
        </authorList>
    </citation>
    <scope>NUCLEOTIDE SEQUENCE [LARGE SCALE GENOMIC DNA]</scope>
    <source>
        <strain evidence="2">CCM 7526</strain>
    </source>
</reference>
<dbReference type="EMBL" id="JBHTMK010000008">
    <property type="protein sequence ID" value="MFD1365165.1"/>
    <property type="molecule type" value="Genomic_DNA"/>
</dbReference>
<gene>
    <name evidence="1" type="ORF">ACFQ5G_07410</name>
</gene>
<comment type="caution">
    <text evidence="1">The sequence shown here is derived from an EMBL/GenBank/DDBJ whole genome shotgun (WGS) entry which is preliminary data.</text>
</comment>
<name>A0ABW4A4K8_9ACTN</name>
<evidence type="ECO:0000313" key="1">
    <source>
        <dbReference type="EMBL" id="MFD1365165.1"/>
    </source>
</evidence>
<sequence>MDQQLALHAAAVRLTGKFTGLYSSETIERFLHTGYDQFAPPTPSRTTCRC</sequence>
<accession>A0ABW4A4K8</accession>
<organism evidence="1 2">
    <name type="scientific">Actinoplanes sichuanensis</name>
    <dbReference type="NCBI Taxonomy" id="512349"/>
    <lineage>
        <taxon>Bacteria</taxon>
        <taxon>Bacillati</taxon>
        <taxon>Actinomycetota</taxon>
        <taxon>Actinomycetes</taxon>
        <taxon>Micromonosporales</taxon>
        <taxon>Micromonosporaceae</taxon>
        <taxon>Actinoplanes</taxon>
    </lineage>
</organism>
<dbReference type="RefSeq" id="WP_317795403.1">
    <property type="nucleotide sequence ID" value="NZ_AP028461.1"/>
</dbReference>
<keyword evidence="2" id="KW-1185">Reference proteome</keyword>